<dbReference type="EMBL" id="WTXG01000019">
    <property type="protein sequence ID" value="KAI0300171.1"/>
    <property type="molecule type" value="Genomic_DNA"/>
</dbReference>
<feature type="compositionally biased region" description="Basic residues" evidence="1">
    <location>
        <begin position="84"/>
        <end position="94"/>
    </location>
</feature>
<dbReference type="PANTHER" id="PTHR13464">
    <property type="entry name" value="TRANSCRIPTIONAL REGULATOR PROTEIN HCNGP"/>
    <property type="match status" value="1"/>
</dbReference>
<sequence>MDNNDNNNDQSRAITAANKQRLNMHGLVSYDGDDSQSDSEKSFNEYKTGIPPTFSENDNDPLLKFGRDASTEATSSKSQIIIRRPAHSKPHPRPRLIEDAEPPSLSATQAVAPSSSTSSDDKSSDLSSNELTGIRDLLRPPPIHGVLDWGISAPSTDPCDPAIEGKLAQFHALKRDPEQPKHFNDSLMSNRSFRNPHLYAKLVEFVDVDERTTNFPTEIWDPHDVREDWFADKIGPSASFSNLTWALVLMCCRQTHSGTLFTPRPFMIIVFFRCWMGQSG</sequence>
<feature type="region of interest" description="Disordered" evidence="1">
    <location>
        <begin position="25"/>
        <end position="128"/>
    </location>
</feature>
<evidence type="ECO:0000313" key="2">
    <source>
        <dbReference type="EMBL" id="KAI0300171.1"/>
    </source>
</evidence>
<dbReference type="PANTHER" id="PTHR13464:SF0">
    <property type="entry name" value="SAP30-BINDING PROTEIN"/>
    <property type="match status" value="1"/>
</dbReference>
<keyword evidence="3" id="KW-1185">Reference proteome</keyword>
<reference evidence="2" key="1">
    <citation type="journal article" date="2022" name="New Phytol.">
        <title>Evolutionary transition to the ectomycorrhizal habit in the genomes of a hyperdiverse lineage of mushroom-forming fungi.</title>
        <authorList>
            <person name="Looney B."/>
            <person name="Miyauchi S."/>
            <person name="Morin E."/>
            <person name="Drula E."/>
            <person name="Courty P.E."/>
            <person name="Kohler A."/>
            <person name="Kuo A."/>
            <person name="LaButti K."/>
            <person name="Pangilinan J."/>
            <person name="Lipzen A."/>
            <person name="Riley R."/>
            <person name="Andreopoulos W."/>
            <person name="He G."/>
            <person name="Johnson J."/>
            <person name="Nolan M."/>
            <person name="Tritt A."/>
            <person name="Barry K.W."/>
            <person name="Grigoriev I.V."/>
            <person name="Nagy L.G."/>
            <person name="Hibbett D."/>
            <person name="Henrissat B."/>
            <person name="Matheny P.B."/>
            <person name="Labbe J."/>
            <person name="Martin F.M."/>
        </authorList>
    </citation>
    <scope>NUCLEOTIDE SEQUENCE</scope>
    <source>
        <strain evidence="2">BPL690</strain>
    </source>
</reference>
<name>A0AAD4M359_9AGAM</name>
<evidence type="ECO:0000256" key="1">
    <source>
        <dbReference type="SAM" id="MobiDB-lite"/>
    </source>
</evidence>
<dbReference type="GO" id="GO:0006355">
    <property type="term" value="P:regulation of DNA-templated transcription"/>
    <property type="evidence" value="ECO:0007669"/>
    <property type="project" value="InterPro"/>
</dbReference>
<protein>
    <submittedName>
        <fullName evidence="2">HCNGP-like protein-domain-containing protein</fullName>
    </submittedName>
</protein>
<proteinExistence type="predicted"/>
<feature type="region of interest" description="Disordered" evidence="1">
    <location>
        <begin position="1"/>
        <end position="20"/>
    </location>
</feature>
<accession>A0AAD4M359</accession>
<gene>
    <name evidence="2" type="ORF">B0F90DRAFT_463119</name>
</gene>
<dbReference type="InterPro" id="IPR012479">
    <property type="entry name" value="SAP30BP"/>
</dbReference>
<organism evidence="2 3">
    <name type="scientific">Multifurca ochricompacta</name>
    <dbReference type="NCBI Taxonomy" id="376703"/>
    <lineage>
        <taxon>Eukaryota</taxon>
        <taxon>Fungi</taxon>
        <taxon>Dikarya</taxon>
        <taxon>Basidiomycota</taxon>
        <taxon>Agaricomycotina</taxon>
        <taxon>Agaricomycetes</taxon>
        <taxon>Russulales</taxon>
        <taxon>Russulaceae</taxon>
        <taxon>Multifurca</taxon>
    </lineage>
</organism>
<dbReference type="Proteomes" id="UP001203297">
    <property type="component" value="Unassembled WGS sequence"/>
</dbReference>
<dbReference type="Pfam" id="PF07818">
    <property type="entry name" value="HCNGP"/>
    <property type="match status" value="1"/>
</dbReference>
<comment type="caution">
    <text evidence="2">The sequence shown here is derived from an EMBL/GenBank/DDBJ whole genome shotgun (WGS) entry which is preliminary data.</text>
</comment>
<dbReference type="AlphaFoldDB" id="A0AAD4M359"/>
<evidence type="ECO:0000313" key="3">
    <source>
        <dbReference type="Proteomes" id="UP001203297"/>
    </source>
</evidence>
<dbReference type="GO" id="GO:0005634">
    <property type="term" value="C:nucleus"/>
    <property type="evidence" value="ECO:0007669"/>
    <property type="project" value="TreeGrafter"/>
</dbReference>